<reference evidence="2" key="1">
    <citation type="journal article" date="2014" name="Int. J. Syst. Evol. Microbiol.">
        <title>Complete genome sequence of Corynebacterium casei LMG S-19264T (=DSM 44701T), isolated from a smear-ripened cheese.</title>
        <authorList>
            <consortium name="US DOE Joint Genome Institute (JGI-PGF)"/>
            <person name="Walter F."/>
            <person name="Albersmeier A."/>
            <person name="Kalinowski J."/>
            <person name="Ruckert C."/>
        </authorList>
    </citation>
    <scope>NUCLEOTIDE SEQUENCE</scope>
    <source>
        <strain evidence="2">NBRC 101628</strain>
    </source>
</reference>
<gene>
    <name evidence="2" type="ORF">GCM10007895_27000</name>
</gene>
<protein>
    <recommendedName>
        <fullName evidence="4">MSHA biogenesis protein MshK</fullName>
    </recommendedName>
</protein>
<dbReference type="Proteomes" id="UP001161422">
    <property type="component" value="Unassembled WGS sequence"/>
</dbReference>
<evidence type="ECO:0000313" key="3">
    <source>
        <dbReference type="Proteomes" id="UP001161422"/>
    </source>
</evidence>
<proteinExistence type="predicted"/>
<organism evidence="2 3">
    <name type="scientific">Paraferrimonas sedimenticola</name>
    <dbReference type="NCBI Taxonomy" id="375674"/>
    <lineage>
        <taxon>Bacteria</taxon>
        <taxon>Pseudomonadati</taxon>
        <taxon>Pseudomonadota</taxon>
        <taxon>Gammaproteobacteria</taxon>
        <taxon>Alteromonadales</taxon>
        <taxon>Ferrimonadaceae</taxon>
        <taxon>Paraferrimonas</taxon>
    </lineage>
</organism>
<name>A0AA37W266_9GAMM</name>
<evidence type="ECO:0000313" key="2">
    <source>
        <dbReference type="EMBL" id="GLP97393.1"/>
    </source>
</evidence>
<comment type="caution">
    <text evidence="2">The sequence shown here is derived from an EMBL/GenBank/DDBJ whole genome shotgun (WGS) entry which is preliminary data.</text>
</comment>
<feature type="signal peptide" evidence="1">
    <location>
        <begin position="1"/>
        <end position="22"/>
    </location>
</feature>
<keyword evidence="3" id="KW-1185">Reference proteome</keyword>
<keyword evidence="1" id="KW-0732">Signal</keyword>
<dbReference type="EMBL" id="BSNC01000006">
    <property type="protein sequence ID" value="GLP97393.1"/>
    <property type="molecule type" value="Genomic_DNA"/>
</dbReference>
<dbReference type="AlphaFoldDB" id="A0AA37W266"/>
<feature type="chain" id="PRO_5041268994" description="MSHA biogenesis protein MshK" evidence="1">
    <location>
        <begin position="23"/>
        <end position="106"/>
    </location>
</feature>
<accession>A0AA37W266</accession>
<evidence type="ECO:0000256" key="1">
    <source>
        <dbReference type="SAM" id="SignalP"/>
    </source>
</evidence>
<reference evidence="2" key="2">
    <citation type="submission" date="2023-01" db="EMBL/GenBank/DDBJ databases">
        <title>Draft genome sequence of Paraferrimonas sedimenticola strain NBRC 101628.</title>
        <authorList>
            <person name="Sun Q."/>
            <person name="Mori K."/>
        </authorList>
    </citation>
    <scope>NUCLEOTIDE SEQUENCE</scope>
    <source>
        <strain evidence="2">NBRC 101628</strain>
    </source>
</reference>
<evidence type="ECO:0008006" key="4">
    <source>
        <dbReference type="Google" id="ProtNLM"/>
    </source>
</evidence>
<sequence length="106" mass="11367">MLLQMTKLLLTLTCLLAGSVSATQLLDPTRPAVGLEPVKGELSVESTGLVLNAVLINGGAKTAVINQQAYQVGQRVSGMRINYIDNNQVRLENGRVLTLFTTVTKN</sequence>